<feature type="region of interest" description="Disordered" evidence="1">
    <location>
        <begin position="102"/>
        <end position="127"/>
    </location>
</feature>
<dbReference type="AlphaFoldDB" id="A0A381V8H9"/>
<dbReference type="InterPro" id="IPR010424">
    <property type="entry name" value="EutQ"/>
</dbReference>
<dbReference type="EMBL" id="UINC01008124">
    <property type="protein sequence ID" value="SVA36620.1"/>
    <property type="molecule type" value="Genomic_DNA"/>
</dbReference>
<dbReference type="Pfam" id="PF06249">
    <property type="entry name" value="EutQ"/>
    <property type="match status" value="1"/>
</dbReference>
<dbReference type="InterPro" id="IPR014710">
    <property type="entry name" value="RmlC-like_jellyroll"/>
</dbReference>
<protein>
    <recommendedName>
        <fullName evidence="3">(S)-ureidoglycine aminohydrolase cupin domain-containing protein</fullName>
    </recommendedName>
</protein>
<reference evidence="2" key="1">
    <citation type="submission" date="2018-05" db="EMBL/GenBank/DDBJ databases">
        <authorList>
            <person name="Lanie J.A."/>
            <person name="Ng W.-L."/>
            <person name="Kazmierczak K.M."/>
            <person name="Andrzejewski T.M."/>
            <person name="Davidsen T.M."/>
            <person name="Wayne K.J."/>
            <person name="Tettelin H."/>
            <person name="Glass J.I."/>
            <person name="Rusch D."/>
            <person name="Podicherti R."/>
            <person name="Tsui H.-C.T."/>
            <person name="Winkler M.E."/>
        </authorList>
    </citation>
    <scope>NUCLEOTIDE SEQUENCE</scope>
</reference>
<proteinExistence type="predicted"/>
<name>A0A381V8H9_9ZZZZ</name>
<accession>A0A381V8H9</accession>
<dbReference type="Gene3D" id="2.60.120.10">
    <property type="entry name" value="Jelly Rolls"/>
    <property type="match status" value="1"/>
</dbReference>
<evidence type="ECO:0000256" key="1">
    <source>
        <dbReference type="SAM" id="MobiDB-lite"/>
    </source>
</evidence>
<dbReference type="SUPFAM" id="SSF51182">
    <property type="entry name" value="RmlC-like cupins"/>
    <property type="match status" value="1"/>
</dbReference>
<organism evidence="2">
    <name type="scientific">marine metagenome</name>
    <dbReference type="NCBI Taxonomy" id="408172"/>
    <lineage>
        <taxon>unclassified sequences</taxon>
        <taxon>metagenomes</taxon>
        <taxon>ecological metagenomes</taxon>
    </lineage>
</organism>
<feature type="compositionally biased region" description="Polar residues" evidence="1">
    <location>
        <begin position="102"/>
        <end position="112"/>
    </location>
</feature>
<evidence type="ECO:0000313" key="2">
    <source>
        <dbReference type="EMBL" id="SVA36620.1"/>
    </source>
</evidence>
<sequence length="127" mass="14046">MNNIKVFRLKDQDLNSSDPIFTVPVVNAGLSHSMGAGFATFENCSIEHTVTGYDEILYVISGSMSLRQGNRRWRAGPGELLWIPANETFTYEAEEKCVTFYSTSPPEMSGSTKRTDEFPSGDPEVIG</sequence>
<gene>
    <name evidence="2" type="ORF">METZ01_LOCUS89474</name>
</gene>
<dbReference type="InterPro" id="IPR011051">
    <property type="entry name" value="RmlC_Cupin_sf"/>
</dbReference>
<evidence type="ECO:0008006" key="3">
    <source>
        <dbReference type="Google" id="ProtNLM"/>
    </source>
</evidence>